<dbReference type="SUPFAM" id="SSF52172">
    <property type="entry name" value="CheY-like"/>
    <property type="match status" value="1"/>
</dbReference>
<dbReference type="EMBL" id="JAJHPV010000009">
    <property type="protein sequence ID" value="MCC6070476.1"/>
    <property type="molecule type" value="Genomic_DNA"/>
</dbReference>
<dbReference type="InterPro" id="IPR011009">
    <property type="entry name" value="Kinase-like_dom_sf"/>
</dbReference>
<protein>
    <submittedName>
        <fullName evidence="3">Phosphotransferase</fullName>
    </submittedName>
</protein>
<keyword evidence="1" id="KW-0597">Phosphoprotein</keyword>
<dbReference type="RefSeq" id="WP_229431398.1">
    <property type="nucleotide sequence ID" value="NZ_JAJHPV010000009.1"/>
</dbReference>
<feature type="domain" description="Response regulatory" evidence="2">
    <location>
        <begin position="2"/>
        <end position="137"/>
    </location>
</feature>
<accession>A0ABS8IPZ3</accession>
<evidence type="ECO:0000313" key="3">
    <source>
        <dbReference type="EMBL" id="MCC6070476.1"/>
    </source>
</evidence>
<comment type="caution">
    <text evidence="3">The sequence shown here is derived from an EMBL/GenBank/DDBJ whole genome shotgun (WGS) entry which is preliminary data.</text>
</comment>
<dbReference type="SUPFAM" id="SSF56112">
    <property type="entry name" value="Protein kinase-like (PK-like)"/>
    <property type="match status" value="1"/>
</dbReference>
<reference evidence="3 4" key="1">
    <citation type="submission" date="2021-11" db="EMBL/GenBank/DDBJ databases">
        <authorList>
            <person name="Huq M.A."/>
        </authorList>
    </citation>
    <scope>NUCLEOTIDE SEQUENCE [LARGE SCALE GENOMIC DNA]</scope>
    <source>
        <strain evidence="3 4">MAHUQ-52</strain>
    </source>
</reference>
<dbReference type="Proteomes" id="UP001198701">
    <property type="component" value="Unassembled WGS sequence"/>
</dbReference>
<dbReference type="Gene3D" id="3.40.50.2300">
    <property type="match status" value="1"/>
</dbReference>
<dbReference type="CDD" id="cd00156">
    <property type="entry name" value="REC"/>
    <property type="match status" value="1"/>
</dbReference>
<gene>
    <name evidence="3" type="ORF">LMJ30_05800</name>
</gene>
<name>A0ABS8IPZ3_9BURK</name>
<keyword evidence="4" id="KW-1185">Reference proteome</keyword>
<dbReference type="Pfam" id="PF01636">
    <property type="entry name" value="APH"/>
    <property type="match status" value="1"/>
</dbReference>
<feature type="modified residue" description="4-aspartylphosphate" evidence="1">
    <location>
        <position position="53"/>
    </location>
</feature>
<evidence type="ECO:0000259" key="2">
    <source>
        <dbReference type="PROSITE" id="PS50110"/>
    </source>
</evidence>
<sequence>MKILVIDDEDQFAGELISELGEIVGSGNVMRAASRDSAERMIREQFFDLFIVDLKIPPTDDSIDANVSHGEAVFGYCRELAQGTPICFLTGSSTEPFVTRLLNEHSIAADYWGTEAAHAGVKVYRKLDLADLLAHVKQLQSLFEGLQNIEIREATGQSISPDQKRVLKLFTRRMKGVVCEVTQLKGGMSDASVYKLGVFNGAGRCTNQAVGRIGPVNSLADEVRKFDTNVTALGVGAFPTRICFLTHGAKSTGGIFYRLANEHVDCFADFLVKCPEQLGVLSLKMRDLFEPWIDGGYQRRIAISDLRRQLLEDKVLESLMASFPLEWIHAFEKIEVNVVWGKKHGDLHGGNILVSPAGDPLVIDFGDVDDGAIAFDPITLCLSPFFHPQTSESMLGRFNADDVITLLVTPSEHRDKDFSEFFGGCKIWIDQLICQSPRTYFALIYCFCLRQLKYGDTDKNLAQALIDFSKREIDETLT</sequence>
<dbReference type="PROSITE" id="PS50110">
    <property type="entry name" value="RESPONSE_REGULATORY"/>
    <property type="match status" value="1"/>
</dbReference>
<organism evidence="3 4">
    <name type="scientific">Massilia agrisoli</name>
    <dbReference type="NCBI Taxonomy" id="2892444"/>
    <lineage>
        <taxon>Bacteria</taxon>
        <taxon>Pseudomonadati</taxon>
        <taxon>Pseudomonadota</taxon>
        <taxon>Betaproteobacteria</taxon>
        <taxon>Burkholderiales</taxon>
        <taxon>Oxalobacteraceae</taxon>
        <taxon>Telluria group</taxon>
        <taxon>Massilia</taxon>
    </lineage>
</organism>
<evidence type="ECO:0000313" key="4">
    <source>
        <dbReference type="Proteomes" id="UP001198701"/>
    </source>
</evidence>
<proteinExistence type="predicted"/>
<dbReference type="InterPro" id="IPR001789">
    <property type="entry name" value="Sig_transdc_resp-reg_receiver"/>
</dbReference>
<dbReference type="InterPro" id="IPR002575">
    <property type="entry name" value="Aminoglycoside_PTrfase"/>
</dbReference>
<dbReference type="InterPro" id="IPR011006">
    <property type="entry name" value="CheY-like_superfamily"/>
</dbReference>
<evidence type="ECO:0000256" key="1">
    <source>
        <dbReference type="PROSITE-ProRule" id="PRU00169"/>
    </source>
</evidence>